<dbReference type="PANTHER" id="PTHR33794:SF1">
    <property type="entry name" value="BACILLOLYSIN"/>
    <property type="match status" value="1"/>
</dbReference>
<dbReference type="EMBL" id="SOJN01000054">
    <property type="protein sequence ID" value="TET46398.1"/>
    <property type="molecule type" value="Genomic_DNA"/>
</dbReference>
<dbReference type="PANTHER" id="PTHR33794">
    <property type="entry name" value="BACILLOLYSIN"/>
    <property type="match status" value="1"/>
</dbReference>
<reference evidence="3 4" key="1">
    <citation type="submission" date="2019-03" db="EMBL/GenBank/DDBJ databases">
        <title>Metabolic potential of uncultured bacteria and archaea associated with petroleum seepage in deep-sea sediments.</title>
        <authorList>
            <person name="Dong X."/>
            <person name="Hubert C."/>
        </authorList>
    </citation>
    <scope>NUCLEOTIDE SEQUENCE [LARGE SCALE GENOMIC DNA]</scope>
    <source>
        <strain evidence="3">E44_bin18</strain>
    </source>
</reference>
<protein>
    <recommendedName>
        <fullName evidence="2">Peptidase M4 domain-containing protein</fullName>
    </recommendedName>
</protein>
<gene>
    <name evidence="3" type="ORF">E3J62_04375</name>
</gene>
<evidence type="ECO:0000259" key="2">
    <source>
        <dbReference type="Pfam" id="PF01447"/>
    </source>
</evidence>
<dbReference type="GO" id="GO:0004222">
    <property type="term" value="F:metalloendopeptidase activity"/>
    <property type="evidence" value="ECO:0007669"/>
    <property type="project" value="InterPro"/>
</dbReference>
<dbReference type="SUPFAM" id="SSF55486">
    <property type="entry name" value="Metalloproteases ('zincins'), catalytic domain"/>
    <property type="match status" value="1"/>
</dbReference>
<keyword evidence="1" id="KW-1133">Transmembrane helix</keyword>
<keyword evidence="1" id="KW-0812">Transmembrane</keyword>
<dbReference type="Proteomes" id="UP000315525">
    <property type="component" value="Unassembled WGS sequence"/>
</dbReference>
<dbReference type="InterPro" id="IPR050728">
    <property type="entry name" value="Zinc_Metalloprotease_M4"/>
</dbReference>
<sequence>MDKPFRKCSHSDRGGEIRYRHLAWKPFLILLLVANLAGYAFQRPGHTISSPPYGFQLHEIPEEQANALKSKYPGWCGIWNSLSGTIHRAVGPSLPLAVGGITEENVEETARHFVQENQEIFKVSGEDLRLLRAVRRSGKWFVVFDRYFKGVRVWDGRVDLRFTDDGRVFLIGADTYPSLDININPGLILESAVQSLLLAGARLMESELVIFPEGGKSGPGFSLAWYVEVWTERPLAHYRGIVDANTGEVLLLYDDIRYDTITGDIVGLIHPQHRSDPYEEMPFEYEWVGVFGSGGGWGISDTLGHFEIEVEGPGKRLVRTELVGNFVRVTNYAGPEAVCQDSLTPGINGEMAWGDTNSLPGERDGYFHTNVAHDHIKLVDPDFLFLDYQMPCEVNIPNFSNAYWDGYGMHFGAGGNDFVQHADVVYHEYGHGITDYQYRPSAPSGAMHEGFSDFYAATITNDSRIGEGVMTPRDLDNNMRSPEDLRGESHHDGMIIGGALWHMRENLGDVPLAESLFHFARYGLPGSPSQPNPQNFLDYLLEVYVVDDDDGDLTNGTPHGTEIALAFGRHGIGPTLELDSFEVTDISAQPDMFLDAGDTVKMVNWLRFSQAIGISADSVTATMSCTEPSIDIVKETSIFGEIPIDSTGDNSADPFLFVVSDTLTRVIDVPFFVQLFANPIFYIHTLPLWSELAIRRYFWLTTTRVPLLRCSLNLLWVAWVSKPMTGT</sequence>
<evidence type="ECO:0000313" key="3">
    <source>
        <dbReference type="EMBL" id="TET46398.1"/>
    </source>
</evidence>
<evidence type="ECO:0000256" key="1">
    <source>
        <dbReference type="SAM" id="Phobius"/>
    </source>
</evidence>
<name>A0A523UV49_UNCT6</name>
<accession>A0A523UV49</accession>
<evidence type="ECO:0000313" key="4">
    <source>
        <dbReference type="Proteomes" id="UP000315525"/>
    </source>
</evidence>
<dbReference type="InterPro" id="IPR013856">
    <property type="entry name" value="Peptidase_M4_domain"/>
</dbReference>
<dbReference type="Pfam" id="PF01447">
    <property type="entry name" value="Peptidase_M4"/>
    <property type="match status" value="1"/>
</dbReference>
<proteinExistence type="predicted"/>
<dbReference type="AlphaFoldDB" id="A0A523UV49"/>
<feature type="domain" description="Peptidase M4" evidence="2">
    <location>
        <begin position="394"/>
        <end position="435"/>
    </location>
</feature>
<comment type="caution">
    <text evidence="3">The sequence shown here is derived from an EMBL/GenBank/DDBJ whole genome shotgun (WGS) entry which is preliminary data.</text>
</comment>
<keyword evidence="1" id="KW-0472">Membrane</keyword>
<dbReference type="Gene3D" id="3.10.170.10">
    <property type="match status" value="1"/>
</dbReference>
<feature type="transmembrane region" description="Helical" evidence="1">
    <location>
        <begin position="21"/>
        <end position="41"/>
    </location>
</feature>
<organism evidence="3 4">
    <name type="scientific">candidate division TA06 bacterium</name>
    <dbReference type="NCBI Taxonomy" id="2250710"/>
    <lineage>
        <taxon>Bacteria</taxon>
        <taxon>Bacteria division TA06</taxon>
    </lineage>
</organism>